<sequence>MARTICGVAMFEVNAVTATGGWPGSFALIINLFLCVLIRLNHLLCQGRVPKHHRR</sequence>
<keyword evidence="1" id="KW-0472">Membrane</keyword>
<reference evidence="2" key="1">
    <citation type="submission" date="2020-05" db="EMBL/GenBank/DDBJ databases">
        <authorList>
            <person name="Chiriac C."/>
            <person name="Salcher M."/>
            <person name="Ghai R."/>
            <person name="Kavagutti S V."/>
        </authorList>
    </citation>
    <scope>NUCLEOTIDE SEQUENCE</scope>
</reference>
<dbReference type="EMBL" id="CAEZZL010000130">
    <property type="protein sequence ID" value="CAB4769623.1"/>
    <property type="molecule type" value="Genomic_DNA"/>
</dbReference>
<feature type="transmembrane region" description="Helical" evidence="1">
    <location>
        <begin position="25"/>
        <end position="45"/>
    </location>
</feature>
<evidence type="ECO:0000313" key="2">
    <source>
        <dbReference type="EMBL" id="CAB4769623.1"/>
    </source>
</evidence>
<accession>A0A6J6VF65</accession>
<evidence type="ECO:0000256" key="1">
    <source>
        <dbReference type="SAM" id="Phobius"/>
    </source>
</evidence>
<gene>
    <name evidence="2" type="ORF">UFOPK2870_01249</name>
</gene>
<organism evidence="2">
    <name type="scientific">freshwater metagenome</name>
    <dbReference type="NCBI Taxonomy" id="449393"/>
    <lineage>
        <taxon>unclassified sequences</taxon>
        <taxon>metagenomes</taxon>
        <taxon>ecological metagenomes</taxon>
    </lineage>
</organism>
<keyword evidence="1" id="KW-0812">Transmembrane</keyword>
<dbReference type="AlphaFoldDB" id="A0A6J6VF65"/>
<keyword evidence="1" id="KW-1133">Transmembrane helix</keyword>
<name>A0A6J6VF65_9ZZZZ</name>
<protein>
    <submittedName>
        <fullName evidence="2">Unannotated protein</fullName>
    </submittedName>
</protein>
<proteinExistence type="predicted"/>